<dbReference type="InterPro" id="IPR012337">
    <property type="entry name" value="RNaseH-like_sf"/>
</dbReference>
<dbReference type="Gene3D" id="3.30.420.10">
    <property type="entry name" value="Ribonuclease H-like superfamily/Ribonuclease H"/>
    <property type="match status" value="1"/>
</dbReference>
<keyword evidence="3" id="KW-1185">Reference proteome</keyword>
<dbReference type="PANTHER" id="PTHR37984:SF5">
    <property type="entry name" value="PROTEIN NYNRIN-LIKE"/>
    <property type="match status" value="1"/>
</dbReference>
<dbReference type="PANTHER" id="PTHR37984">
    <property type="entry name" value="PROTEIN CBG26694"/>
    <property type="match status" value="1"/>
</dbReference>
<feature type="compositionally biased region" description="Basic and acidic residues" evidence="1">
    <location>
        <begin position="153"/>
        <end position="173"/>
    </location>
</feature>
<dbReference type="InterPro" id="IPR036397">
    <property type="entry name" value="RNaseH_sf"/>
</dbReference>
<proteinExistence type="predicted"/>
<name>A0ABM5J1Q1_DRORH</name>
<evidence type="ECO:0008006" key="4">
    <source>
        <dbReference type="Google" id="ProtNLM"/>
    </source>
</evidence>
<sequence>MGIKQQFTAPYTPQENPTERANRKIKTMIAQFAGKDQRTWDENWPEIMLAVNSSISELTGYSPAFFTQGREPRLPNALYDRETSGSVRNTETPDEKAAKFKEIFEIVRRNMEKASHEEEAVDTRAPRYDVPYQVMDFVSPVICKIRHTHSKKERTVHVGELKQEQSETAKEQTEDTSEN</sequence>
<organism evidence="2 3">
    <name type="scientific">Drosophila rhopaloa</name>
    <name type="common">Fruit fly</name>
    <dbReference type="NCBI Taxonomy" id="1041015"/>
    <lineage>
        <taxon>Eukaryota</taxon>
        <taxon>Metazoa</taxon>
        <taxon>Ecdysozoa</taxon>
        <taxon>Arthropoda</taxon>
        <taxon>Hexapoda</taxon>
        <taxon>Insecta</taxon>
        <taxon>Pterygota</taxon>
        <taxon>Neoptera</taxon>
        <taxon>Endopterygota</taxon>
        <taxon>Diptera</taxon>
        <taxon>Brachycera</taxon>
        <taxon>Muscomorpha</taxon>
        <taxon>Ephydroidea</taxon>
        <taxon>Drosophilidae</taxon>
        <taxon>Drosophila</taxon>
        <taxon>Sophophora</taxon>
    </lineage>
</organism>
<dbReference type="SUPFAM" id="SSF53098">
    <property type="entry name" value="Ribonuclease H-like"/>
    <property type="match status" value="1"/>
</dbReference>
<dbReference type="GeneID" id="123037197"/>
<dbReference type="RefSeq" id="XP_044312755.1">
    <property type="nucleotide sequence ID" value="XM_044456820.1"/>
</dbReference>
<dbReference type="EnsemblMetazoa" id="XM_044456820.1">
    <property type="protein sequence ID" value="XP_044312755.1"/>
    <property type="gene ID" value="LOC123037197"/>
</dbReference>
<reference evidence="2" key="2">
    <citation type="submission" date="2025-05" db="UniProtKB">
        <authorList>
            <consortium name="EnsemblMetazoa"/>
        </authorList>
    </citation>
    <scope>IDENTIFICATION</scope>
</reference>
<dbReference type="InterPro" id="IPR050951">
    <property type="entry name" value="Retrovirus_Pol_polyprotein"/>
</dbReference>
<reference evidence="3" key="1">
    <citation type="journal article" date="2021" name="Elife">
        <title>Highly contiguous assemblies of 101 drosophilid genomes.</title>
        <authorList>
            <person name="Kim B.Y."/>
            <person name="Wang J.R."/>
            <person name="Miller D.E."/>
            <person name="Barmina O."/>
            <person name="Delaney E."/>
            <person name="Thompson A."/>
            <person name="Comeault A.A."/>
            <person name="Peede D."/>
            <person name="D'Agostino E.R."/>
            <person name="Pelaez J."/>
            <person name="Aguilar J.M."/>
            <person name="Haji D."/>
            <person name="Matsunaga T."/>
            <person name="Armstrong E.E."/>
            <person name="Zych M."/>
            <person name="Ogawa Y."/>
            <person name="Stamenkovic-Radak M."/>
            <person name="Jelic M."/>
            <person name="Veselinovic M.S."/>
            <person name="Tanaskovic M."/>
            <person name="Eric P."/>
            <person name="Gao J.J."/>
            <person name="Katoh T.K."/>
            <person name="Toda M.J."/>
            <person name="Watabe H."/>
            <person name="Watada M."/>
            <person name="Davis J.S."/>
            <person name="Moyle L.C."/>
            <person name="Manoli G."/>
            <person name="Bertolini E."/>
            <person name="Kostal V."/>
            <person name="Hawley R.S."/>
            <person name="Takahashi A."/>
            <person name="Jones C.D."/>
            <person name="Price D.K."/>
            <person name="Whiteman N."/>
            <person name="Kopp A."/>
            <person name="Matute D.R."/>
            <person name="Petrov D.A."/>
        </authorList>
    </citation>
    <scope>NUCLEOTIDE SEQUENCE [LARGE SCALE GENOMIC DNA]</scope>
</reference>
<feature type="region of interest" description="Disordered" evidence="1">
    <location>
        <begin position="1"/>
        <end position="21"/>
    </location>
</feature>
<accession>A0ABM5J1Q1</accession>
<dbReference type="Proteomes" id="UP001652680">
    <property type="component" value="Unassembled WGS sequence"/>
</dbReference>
<evidence type="ECO:0000256" key="1">
    <source>
        <dbReference type="SAM" id="MobiDB-lite"/>
    </source>
</evidence>
<evidence type="ECO:0000313" key="3">
    <source>
        <dbReference type="Proteomes" id="UP001652680"/>
    </source>
</evidence>
<feature type="region of interest" description="Disordered" evidence="1">
    <location>
        <begin position="149"/>
        <end position="179"/>
    </location>
</feature>
<feature type="compositionally biased region" description="Polar residues" evidence="1">
    <location>
        <begin position="1"/>
        <end position="16"/>
    </location>
</feature>
<protein>
    <recommendedName>
        <fullName evidence="4">Integrase catalytic domain-containing protein</fullName>
    </recommendedName>
</protein>
<evidence type="ECO:0000313" key="2">
    <source>
        <dbReference type="EnsemblMetazoa" id="XP_044312755.1"/>
    </source>
</evidence>